<comment type="caution">
    <text evidence="2">The sequence shown here is derived from an EMBL/GenBank/DDBJ whole genome shotgun (WGS) entry which is preliminary data.</text>
</comment>
<dbReference type="EMBL" id="JBFDAA010000114">
    <property type="protein sequence ID" value="KAL1109981.1"/>
    <property type="molecule type" value="Genomic_DNA"/>
</dbReference>
<keyword evidence="3" id="KW-1185">Reference proteome</keyword>
<evidence type="ECO:0000256" key="1">
    <source>
        <dbReference type="SAM" id="MobiDB-lite"/>
    </source>
</evidence>
<reference evidence="2 3" key="1">
    <citation type="submission" date="2024-07" db="EMBL/GenBank/DDBJ databases">
        <title>Chromosome-level genome assembly of the water stick insect Ranatra chinensis (Heteroptera: Nepidae).</title>
        <authorList>
            <person name="Liu X."/>
        </authorList>
    </citation>
    <scope>NUCLEOTIDE SEQUENCE [LARGE SCALE GENOMIC DNA]</scope>
    <source>
        <strain evidence="2">Cailab_2021Rc</strain>
        <tissue evidence="2">Muscle</tissue>
    </source>
</reference>
<gene>
    <name evidence="2" type="ORF">AAG570_014090</name>
</gene>
<sequence>MTRSDVSTSRIYTLRGSELKSGSPPRACLPFSPKFTGGKVGSLSRLSRQSRLSRLRDQSPTPRRSRLIGQFTFTRGALLRTSISASTPQPNNNGLEIYGVVRLHRTPFAVNNGRYFLDLAPRCPWPTIGTNENKSLASCPNSRATSRATRTLPLVHTTYSSLTYHAHSEPSISIMTSVLRCRPPLGPAGRRHPRVGTDPMGAYCHRMFLFRFTGLCGNFRYKSVNLRGTRKTEIGYEGSPEWNEYQSMFRTAHPISCKSPHEQKTIPNGVGRLKRRCPRDLLAEYQLLIKPGSVANERLRHHTFFQRIYLKMNSGPHRQITGNISKQDKTLYHLPSVLSTLAKGTLTNTRNSVGERRWAATELRRSFRLADADDGHVTVRT</sequence>
<evidence type="ECO:0000313" key="2">
    <source>
        <dbReference type="EMBL" id="KAL1109981.1"/>
    </source>
</evidence>
<dbReference type="Proteomes" id="UP001558652">
    <property type="component" value="Unassembled WGS sequence"/>
</dbReference>
<name>A0ABD0XS23_9HEMI</name>
<dbReference type="AlphaFoldDB" id="A0ABD0XS23"/>
<protein>
    <submittedName>
        <fullName evidence="2">Uncharacterized protein</fullName>
    </submittedName>
</protein>
<feature type="compositionally biased region" description="Low complexity" evidence="1">
    <location>
        <begin position="42"/>
        <end position="52"/>
    </location>
</feature>
<proteinExistence type="predicted"/>
<evidence type="ECO:0000313" key="3">
    <source>
        <dbReference type="Proteomes" id="UP001558652"/>
    </source>
</evidence>
<feature type="region of interest" description="Disordered" evidence="1">
    <location>
        <begin position="40"/>
        <end position="63"/>
    </location>
</feature>
<organism evidence="2 3">
    <name type="scientific">Ranatra chinensis</name>
    <dbReference type="NCBI Taxonomy" id="642074"/>
    <lineage>
        <taxon>Eukaryota</taxon>
        <taxon>Metazoa</taxon>
        <taxon>Ecdysozoa</taxon>
        <taxon>Arthropoda</taxon>
        <taxon>Hexapoda</taxon>
        <taxon>Insecta</taxon>
        <taxon>Pterygota</taxon>
        <taxon>Neoptera</taxon>
        <taxon>Paraneoptera</taxon>
        <taxon>Hemiptera</taxon>
        <taxon>Heteroptera</taxon>
        <taxon>Panheteroptera</taxon>
        <taxon>Nepomorpha</taxon>
        <taxon>Nepidae</taxon>
        <taxon>Ranatrinae</taxon>
        <taxon>Ranatra</taxon>
    </lineage>
</organism>
<accession>A0ABD0XS23</accession>